<keyword evidence="4 6" id="KW-0067">ATP-binding</keyword>
<dbReference type="PROSITE" id="PS00411">
    <property type="entry name" value="KINESIN_MOTOR_1"/>
    <property type="match status" value="1"/>
</dbReference>
<dbReference type="PANTHER" id="PTHR47969">
    <property type="entry name" value="CHROMOSOME-ASSOCIATED KINESIN KIF4A-RELATED"/>
    <property type="match status" value="1"/>
</dbReference>
<dbReference type="GO" id="GO:0007018">
    <property type="term" value="P:microtubule-based movement"/>
    <property type="evidence" value="ECO:0007669"/>
    <property type="project" value="InterPro"/>
</dbReference>
<feature type="coiled-coil region" evidence="8">
    <location>
        <begin position="428"/>
        <end position="475"/>
    </location>
</feature>
<dbReference type="EMBL" id="LDAU01000155">
    <property type="protein sequence ID" value="KRX02482.1"/>
    <property type="molecule type" value="Genomic_DNA"/>
</dbReference>
<dbReference type="GO" id="GO:0003777">
    <property type="term" value="F:microtubule motor activity"/>
    <property type="evidence" value="ECO:0007669"/>
    <property type="project" value="InterPro"/>
</dbReference>
<dbReference type="PRINTS" id="PR00380">
    <property type="entry name" value="KINESINHEAVY"/>
</dbReference>
<dbReference type="Gene3D" id="3.40.850.10">
    <property type="entry name" value="Kinesin motor domain"/>
    <property type="match status" value="1"/>
</dbReference>
<comment type="caution">
    <text evidence="11">The sequence shown here is derived from an EMBL/GenBank/DDBJ whole genome shotgun (WGS) entry which is preliminary data.</text>
</comment>
<proteinExistence type="inferred from homology"/>
<dbReference type="FunFam" id="3.40.850.10:FF:000083">
    <property type="entry name" value="Kinesin-like protein"/>
    <property type="match status" value="1"/>
</dbReference>
<dbReference type="GO" id="GO:0016787">
    <property type="term" value="F:hydrolase activity"/>
    <property type="evidence" value="ECO:0007669"/>
    <property type="project" value="UniProtKB-KW"/>
</dbReference>
<keyword evidence="2" id="KW-0963">Cytoplasm</keyword>
<evidence type="ECO:0000313" key="12">
    <source>
        <dbReference type="Proteomes" id="UP000054937"/>
    </source>
</evidence>
<dbReference type="InterPro" id="IPR027417">
    <property type="entry name" value="P-loop_NTPase"/>
</dbReference>
<dbReference type="SUPFAM" id="SSF52540">
    <property type="entry name" value="P-loop containing nucleoside triphosphate hydrolases"/>
    <property type="match status" value="1"/>
</dbReference>
<keyword evidence="6 7" id="KW-0505">Motor protein</keyword>
<dbReference type="PROSITE" id="PS50067">
    <property type="entry name" value="KINESIN_MOTOR_2"/>
    <property type="match status" value="1"/>
</dbReference>
<evidence type="ECO:0000256" key="9">
    <source>
        <dbReference type="SAM" id="MobiDB-lite"/>
    </source>
</evidence>
<gene>
    <name evidence="11" type="ORF">PPERSA_10099</name>
</gene>
<dbReference type="GO" id="GO:0005737">
    <property type="term" value="C:cytoplasm"/>
    <property type="evidence" value="ECO:0007669"/>
    <property type="project" value="UniProtKB-SubCell"/>
</dbReference>
<dbReference type="GO" id="GO:0005874">
    <property type="term" value="C:microtubule"/>
    <property type="evidence" value="ECO:0007669"/>
    <property type="project" value="UniProtKB-KW"/>
</dbReference>
<dbReference type="InterPro" id="IPR001752">
    <property type="entry name" value="Kinesin_motor_dom"/>
</dbReference>
<evidence type="ECO:0000256" key="1">
    <source>
        <dbReference type="ARBA" id="ARBA00004496"/>
    </source>
</evidence>
<dbReference type="InterPro" id="IPR027640">
    <property type="entry name" value="Kinesin-like_fam"/>
</dbReference>
<evidence type="ECO:0000313" key="11">
    <source>
        <dbReference type="EMBL" id="KRX02482.1"/>
    </source>
</evidence>
<dbReference type="GO" id="GO:0008017">
    <property type="term" value="F:microtubule binding"/>
    <property type="evidence" value="ECO:0007669"/>
    <property type="project" value="InterPro"/>
</dbReference>
<keyword evidence="12" id="KW-1185">Reference proteome</keyword>
<name>A0A0V0QJU4_PSEPJ</name>
<dbReference type="FunCoup" id="A0A0V0QJU4">
    <property type="interactions" value="3"/>
</dbReference>
<evidence type="ECO:0000256" key="7">
    <source>
        <dbReference type="RuleBase" id="RU000394"/>
    </source>
</evidence>
<reference evidence="11 12" key="1">
    <citation type="journal article" date="2015" name="Sci. Rep.">
        <title>Genome of the facultative scuticociliatosis pathogen Pseudocohnilembus persalinus provides insight into its virulence through horizontal gene transfer.</title>
        <authorList>
            <person name="Xiong J."/>
            <person name="Wang G."/>
            <person name="Cheng J."/>
            <person name="Tian M."/>
            <person name="Pan X."/>
            <person name="Warren A."/>
            <person name="Jiang C."/>
            <person name="Yuan D."/>
            <person name="Miao W."/>
        </authorList>
    </citation>
    <scope>NUCLEOTIDE SEQUENCE [LARGE SCALE GENOMIC DNA]</scope>
    <source>
        <strain evidence="11">36N120E</strain>
    </source>
</reference>
<dbReference type="SMART" id="SM00129">
    <property type="entry name" value="KISc"/>
    <property type="match status" value="1"/>
</dbReference>
<dbReference type="GO" id="GO:0007052">
    <property type="term" value="P:mitotic spindle organization"/>
    <property type="evidence" value="ECO:0007669"/>
    <property type="project" value="TreeGrafter"/>
</dbReference>
<feature type="region of interest" description="Disordered" evidence="9">
    <location>
        <begin position="652"/>
        <end position="675"/>
    </location>
</feature>
<keyword evidence="5 8" id="KW-0175">Coiled coil</keyword>
<dbReference type="Proteomes" id="UP000054937">
    <property type="component" value="Unassembled WGS sequence"/>
</dbReference>
<evidence type="ECO:0000256" key="2">
    <source>
        <dbReference type="ARBA" id="ARBA00022490"/>
    </source>
</evidence>
<dbReference type="GO" id="GO:0051231">
    <property type="term" value="P:spindle elongation"/>
    <property type="evidence" value="ECO:0007669"/>
    <property type="project" value="TreeGrafter"/>
</dbReference>
<organism evidence="11 12">
    <name type="scientific">Pseudocohnilembus persalinus</name>
    <name type="common">Ciliate</name>
    <dbReference type="NCBI Taxonomy" id="266149"/>
    <lineage>
        <taxon>Eukaryota</taxon>
        <taxon>Sar</taxon>
        <taxon>Alveolata</taxon>
        <taxon>Ciliophora</taxon>
        <taxon>Intramacronucleata</taxon>
        <taxon>Oligohymenophorea</taxon>
        <taxon>Scuticociliatia</taxon>
        <taxon>Philasterida</taxon>
        <taxon>Pseudocohnilembidae</taxon>
        <taxon>Pseudocohnilembus</taxon>
    </lineage>
</organism>
<dbReference type="GO" id="GO:0005524">
    <property type="term" value="F:ATP binding"/>
    <property type="evidence" value="ECO:0007669"/>
    <property type="project" value="UniProtKB-UniRule"/>
</dbReference>
<dbReference type="OrthoDB" id="3176171at2759"/>
<dbReference type="CDD" id="cd00106">
    <property type="entry name" value="KISc"/>
    <property type="match status" value="1"/>
</dbReference>
<comment type="subcellular location">
    <subcellularLocation>
        <location evidence="1">Cytoplasm</location>
    </subcellularLocation>
</comment>
<keyword evidence="11" id="KW-0378">Hydrolase</keyword>
<protein>
    <recommendedName>
        <fullName evidence="7">Kinesin-like protein</fullName>
    </recommendedName>
</protein>
<dbReference type="InterPro" id="IPR036961">
    <property type="entry name" value="Kinesin_motor_dom_sf"/>
</dbReference>
<evidence type="ECO:0000256" key="3">
    <source>
        <dbReference type="ARBA" id="ARBA00022741"/>
    </source>
</evidence>
<evidence type="ECO:0000259" key="10">
    <source>
        <dbReference type="PROSITE" id="PS50067"/>
    </source>
</evidence>
<dbReference type="GO" id="GO:0005875">
    <property type="term" value="C:microtubule associated complex"/>
    <property type="evidence" value="ECO:0007669"/>
    <property type="project" value="TreeGrafter"/>
</dbReference>
<dbReference type="PANTHER" id="PTHR47969:SF15">
    <property type="entry name" value="CHROMOSOME-ASSOCIATED KINESIN KIF4A-RELATED"/>
    <property type="match status" value="1"/>
</dbReference>
<accession>A0A0V0QJU4</accession>
<dbReference type="InterPro" id="IPR019821">
    <property type="entry name" value="Kinesin_motor_CS"/>
</dbReference>
<feature type="compositionally biased region" description="Low complexity" evidence="9">
    <location>
        <begin position="666"/>
        <end position="675"/>
    </location>
</feature>
<evidence type="ECO:0000256" key="4">
    <source>
        <dbReference type="ARBA" id="ARBA00022840"/>
    </source>
</evidence>
<evidence type="ECO:0000256" key="8">
    <source>
        <dbReference type="SAM" id="Coils"/>
    </source>
</evidence>
<dbReference type="InParanoid" id="A0A0V0QJU4"/>
<dbReference type="OMA" id="DIDCANA"/>
<keyword evidence="3 6" id="KW-0547">Nucleotide-binding</keyword>
<dbReference type="AlphaFoldDB" id="A0A0V0QJU4"/>
<sequence>MNVFSFYYNKSKQQQVIRKICDCQQLAQGSMYQSNYVQSMHQESKDGDNCKVIIRVRPPLPREIDDGRFISTIQVAPDNTKICVYEYFNLELVDPSMLQEYLNNPNSYTMHQFSFDHVYDQDSTQEEVYENTAKQSVLSTLQGYNSTIMAYGQTGTGKTFTMEGFKYNSLDPSRGIIPRAIEEIFKFIENSSSEQTTFMVRASYLQIYNEVISDLLRTDRTGLQVREDKKRGIYVEGLSEWAVRNPTEIFSLIQKGAQSRATASTKMNDVSSRSHAVFIIIVEQMTILADNTIVTQSIQFQQEQPKEIKVGKLNLVDLAGSERVRVTGATGKRLEECKKINQSLSCLGNVISALTDSRSPHIPYRDSKLTRILEDSLGGNCKTTMFAMISPALEAFQESLSSLKFANRAKNIKCKPIINEDVDQRALLIKYEQELRKLKQELKNKTKTGIDKTKLTQLEEDRRRAEQDKNMAMAALEARSKEFFQERELKRKLEEKIRSINSQLLVGGHQILEHPEFRNALEQQQVKIREEYENKIKKLEQEREQIEEDKAQVDRYKQLLLKQRDIMIALTTRLNERDETIIQLQEELDAYDRIHRETEEMLESKSYRVAQLQEILKQNKIPIPQLEKNHQSSKENSDSVNCPGMETYNITNENLQVSRKQSSADSQQSNMNNNNKNYEQYEQNIANLKENLLQQEQKQVSLLNQLQNQELEMQENQIKQQNEREKINQYNYQIRNSVDNIIGALSQPNDPQKLQNVAKDLLNLQKVLGFKNFEQQQFFQLEYLNE</sequence>
<evidence type="ECO:0000256" key="6">
    <source>
        <dbReference type="PROSITE-ProRule" id="PRU00283"/>
    </source>
</evidence>
<dbReference type="Pfam" id="PF00225">
    <property type="entry name" value="Kinesin"/>
    <property type="match status" value="1"/>
</dbReference>
<comment type="similarity">
    <text evidence="6 7">Belongs to the TRAFAC class myosin-kinesin ATPase superfamily. Kinesin family.</text>
</comment>
<feature type="binding site" evidence="6">
    <location>
        <begin position="152"/>
        <end position="159"/>
    </location>
    <ligand>
        <name>ATP</name>
        <dbReference type="ChEBI" id="CHEBI:30616"/>
    </ligand>
</feature>
<evidence type="ECO:0000256" key="5">
    <source>
        <dbReference type="ARBA" id="ARBA00023054"/>
    </source>
</evidence>
<keyword evidence="7" id="KW-0493">Microtubule</keyword>
<feature type="domain" description="Kinesin motor" evidence="10">
    <location>
        <begin position="49"/>
        <end position="412"/>
    </location>
</feature>
<feature type="coiled-coil region" evidence="8">
    <location>
        <begin position="518"/>
        <end position="601"/>
    </location>
</feature>
<feature type="compositionally biased region" description="Polar residues" evidence="9">
    <location>
        <begin position="652"/>
        <end position="665"/>
    </location>
</feature>